<name>A0AAV3A0U0_PYXAD</name>
<sequence>MNAGKNCKKEEYKQGDPYQQGPWKAFLFPPVPDTTSINMTGLPVTIHIFLLPHFVLSSCIVKLNAIFAN</sequence>
<accession>A0AAV3A0U0</accession>
<evidence type="ECO:0000313" key="2">
    <source>
        <dbReference type="Proteomes" id="UP001181693"/>
    </source>
</evidence>
<reference evidence="1" key="1">
    <citation type="thesis" date="2020" institute="ProQuest LLC" country="789 East Eisenhower Parkway, Ann Arbor, MI, USA">
        <title>Comparative Genomics and Chromosome Evolution.</title>
        <authorList>
            <person name="Mudd A.B."/>
        </authorList>
    </citation>
    <scope>NUCLEOTIDE SEQUENCE</scope>
    <source>
        <strain evidence="1">1538</strain>
        <tissue evidence="1">Blood</tissue>
    </source>
</reference>
<organism evidence="1 2">
    <name type="scientific">Pyxicephalus adspersus</name>
    <name type="common">African bullfrog</name>
    <dbReference type="NCBI Taxonomy" id="30357"/>
    <lineage>
        <taxon>Eukaryota</taxon>
        <taxon>Metazoa</taxon>
        <taxon>Chordata</taxon>
        <taxon>Craniata</taxon>
        <taxon>Vertebrata</taxon>
        <taxon>Euteleostomi</taxon>
        <taxon>Amphibia</taxon>
        <taxon>Batrachia</taxon>
        <taxon>Anura</taxon>
        <taxon>Neobatrachia</taxon>
        <taxon>Ranoidea</taxon>
        <taxon>Pyxicephalidae</taxon>
        <taxon>Pyxicephalinae</taxon>
        <taxon>Pyxicephalus</taxon>
    </lineage>
</organism>
<proteinExistence type="predicted"/>
<keyword evidence="2" id="KW-1185">Reference proteome</keyword>
<protein>
    <submittedName>
        <fullName evidence="1">Uncharacterized protein</fullName>
    </submittedName>
</protein>
<dbReference type="AlphaFoldDB" id="A0AAV3A0U0"/>
<evidence type="ECO:0000313" key="1">
    <source>
        <dbReference type="EMBL" id="DBA17250.1"/>
    </source>
</evidence>
<gene>
    <name evidence="1" type="ORF">GDO54_002726</name>
</gene>
<dbReference type="EMBL" id="DYDO01000010">
    <property type="protein sequence ID" value="DBA17250.1"/>
    <property type="molecule type" value="Genomic_DNA"/>
</dbReference>
<comment type="caution">
    <text evidence="1">The sequence shown here is derived from an EMBL/GenBank/DDBJ whole genome shotgun (WGS) entry which is preliminary data.</text>
</comment>
<dbReference type="Proteomes" id="UP001181693">
    <property type="component" value="Unassembled WGS sequence"/>
</dbReference>